<evidence type="ECO:0000313" key="8">
    <source>
        <dbReference type="Proteomes" id="UP001374579"/>
    </source>
</evidence>
<feature type="region of interest" description="Disordered" evidence="5">
    <location>
        <begin position="550"/>
        <end position="599"/>
    </location>
</feature>
<reference evidence="7 8" key="1">
    <citation type="submission" date="2024-02" db="EMBL/GenBank/DDBJ databases">
        <title>Chromosome-scale genome assembly of the rough periwinkle Littorina saxatilis.</title>
        <authorList>
            <person name="De Jode A."/>
            <person name="Faria R."/>
            <person name="Formenti G."/>
            <person name="Sims Y."/>
            <person name="Smith T.P."/>
            <person name="Tracey A."/>
            <person name="Wood J.M.D."/>
            <person name="Zagrodzka Z.B."/>
            <person name="Johannesson K."/>
            <person name="Butlin R.K."/>
            <person name="Leder E.H."/>
        </authorList>
    </citation>
    <scope>NUCLEOTIDE SEQUENCE [LARGE SCALE GENOMIC DNA]</scope>
    <source>
        <strain evidence="7">Snail1</strain>
        <tissue evidence="7">Muscle</tissue>
    </source>
</reference>
<feature type="repeat" description="ANK" evidence="3">
    <location>
        <begin position="117"/>
        <end position="149"/>
    </location>
</feature>
<dbReference type="InterPro" id="IPR036770">
    <property type="entry name" value="Ankyrin_rpt-contain_sf"/>
</dbReference>
<dbReference type="InterPro" id="IPR008271">
    <property type="entry name" value="Ser/Thr_kinase_AS"/>
</dbReference>
<keyword evidence="8" id="KW-1185">Reference proteome</keyword>
<evidence type="ECO:0000256" key="4">
    <source>
        <dbReference type="SAM" id="Coils"/>
    </source>
</evidence>
<dbReference type="InterPro" id="IPR011009">
    <property type="entry name" value="Kinase-like_dom_sf"/>
</dbReference>
<dbReference type="Proteomes" id="UP001374579">
    <property type="component" value="Unassembled WGS sequence"/>
</dbReference>
<evidence type="ECO:0000256" key="3">
    <source>
        <dbReference type="PROSITE-ProRule" id="PRU00023"/>
    </source>
</evidence>
<keyword evidence="1" id="KW-0677">Repeat</keyword>
<evidence type="ECO:0000256" key="2">
    <source>
        <dbReference type="ARBA" id="ARBA00023043"/>
    </source>
</evidence>
<dbReference type="SMART" id="SM00220">
    <property type="entry name" value="S_TKc"/>
    <property type="match status" value="1"/>
</dbReference>
<dbReference type="PROSITE" id="PS50011">
    <property type="entry name" value="PROTEIN_KINASE_DOM"/>
    <property type="match status" value="1"/>
</dbReference>
<dbReference type="SMART" id="SM00248">
    <property type="entry name" value="ANK"/>
    <property type="match status" value="4"/>
</dbReference>
<accession>A0AAN9BPN2</accession>
<dbReference type="GO" id="GO:0005524">
    <property type="term" value="F:ATP binding"/>
    <property type="evidence" value="ECO:0007669"/>
    <property type="project" value="InterPro"/>
</dbReference>
<comment type="caution">
    <text evidence="7">The sequence shown here is derived from an EMBL/GenBank/DDBJ whole genome shotgun (WGS) entry which is preliminary data.</text>
</comment>
<dbReference type="PANTHER" id="PTHR24171">
    <property type="entry name" value="ANKYRIN REPEAT DOMAIN-CONTAINING PROTEIN 39-RELATED"/>
    <property type="match status" value="1"/>
</dbReference>
<dbReference type="PROSITE" id="PS00108">
    <property type="entry name" value="PROTEIN_KINASE_ST"/>
    <property type="match status" value="1"/>
</dbReference>
<feature type="region of interest" description="Disordered" evidence="5">
    <location>
        <begin position="653"/>
        <end position="682"/>
    </location>
</feature>
<evidence type="ECO:0000313" key="7">
    <source>
        <dbReference type="EMBL" id="KAK7109392.1"/>
    </source>
</evidence>
<dbReference type="Pfam" id="PF12796">
    <property type="entry name" value="Ank_2"/>
    <property type="match status" value="1"/>
</dbReference>
<gene>
    <name evidence="7" type="ORF">V1264_013440</name>
</gene>
<feature type="compositionally biased region" description="Polar residues" evidence="5">
    <location>
        <begin position="185"/>
        <end position="205"/>
    </location>
</feature>
<keyword evidence="4" id="KW-0175">Coiled coil</keyword>
<dbReference type="Pfam" id="PF00069">
    <property type="entry name" value="Pkinase"/>
    <property type="match status" value="1"/>
</dbReference>
<feature type="region of interest" description="Disordered" evidence="5">
    <location>
        <begin position="184"/>
        <end position="205"/>
    </location>
</feature>
<proteinExistence type="predicted"/>
<name>A0AAN9BPN2_9CAEN</name>
<dbReference type="GO" id="GO:0004672">
    <property type="term" value="F:protein kinase activity"/>
    <property type="evidence" value="ECO:0007669"/>
    <property type="project" value="InterPro"/>
</dbReference>
<dbReference type="InterPro" id="IPR000719">
    <property type="entry name" value="Prot_kinase_dom"/>
</dbReference>
<evidence type="ECO:0000256" key="1">
    <source>
        <dbReference type="ARBA" id="ARBA00022737"/>
    </source>
</evidence>
<feature type="compositionally biased region" description="Low complexity" evidence="5">
    <location>
        <begin position="658"/>
        <end position="672"/>
    </location>
</feature>
<feature type="compositionally biased region" description="Polar residues" evidence="5">
    <location>
        <begin position="566"/>
        <end position="579"/>
    </location>
</feature>
<dbReference type="SUPFAM" id="SSF48403">
    <property type="entry name" value="Ankyrin repeat"/>
    <property type="match status" value="1"/>
</dbReference>
<sequence length="1121" mass="121782">MVLALSARGSLSDHEASMSSDLLTAAKNGYYNQVVSLLSNHPCDVNSRDKDKATPLYWSASRGHCKICVILIQAGCDVNACVKWGSTALHAAADRGHVDCLTLLIESNAQVNVQNERGDTALHLAAYRGFKDIVQVLVNAWADPFVKNGQSKTPLQEAQSQQHGAAATVLQKYMEALGCHPFNSLPESKSRSQSSQDQPSFSVPTASWPRYQSFPKLHDNIPPTELARPQTFPINNVNNLSGGSGSRPLSGNLGVVRENGLFRDGTAFGELSVAEGARNPAGVDKHKVNSLRHVHLDPEEHSDDSFNHVAGAAHCHNGGAGAGGGVGGAGRGHAVNSPVHHQNHSRALYQNGQGRAMSQGDVDSVTSFLPPPDMAPPHPQGSSSLVKHEDLTQFAESLQLEVVKLREELADRERQVAQLQTTLASLTAHNAHLHKLVATDVSTRTVSQDALAVKELQLSELREKVFNVEKQNACLQQALAQEQARSHEHSAHRDEEVCELTANAKGLERLNSSLQQLIVTQQDTMKGMLASKDAEIAQLKDRLESVCREVTPVKGATKRHGAHAESATSERTLPSSGSSGARGDPSLLAFGQAGVPPTETHTARFDAQSAVSSGSASVGTSTAAPRSVISFCDQSARQSQQCTLPTQAHAKVFSAHETSSIPRTTTSTPASSDLTPASSRESQQAWLRASVSRLYQEQADTGKLDADGREWTVGKEFQLLDSRPVNCASDGQRSGSCSLVFSIGHRGRKYMLKMLMNLINLSYEAHSLGRSLDAHLLHRFGAEFHAPLLLHPHPNIVRVRHHYQGDTTHFRAYLPLLVPASLDVPVEMARRTTFLVMDQYPQTLGSFLQQAPIHPQLPEQFLLQVLYQLLSALVYLQTHHVVHRDIKADNVFLDWRLRPVLGDFGFARTLRGYGGQTVPFSDHDQVFAGNPHAWAPELSRWSRCDPATLPQPMSLEDVYSKADGFAVARMFYHLVGADNSSNKSGSSFPTSTQNQPHYPDSAIPALPHPVSPALGKVLKSLVLDDPSRRPTTRQALCRVGVLLCKPTTALTSPQAADEFFTSQLLRLSSQQAERPTPREDGKTLSLAESVAANQNHCLADFLLSFSSNDLWEAYNGTRTGD</sequence>
<dbReference type="InterPro" id="IPR002110">
    <property type="entry name" value="Ankyrin_rpt"/>
</dbReference>
<evidence type="ECO:0000256" key="5">
    <source>
        <dbReference type="SAM" id="MobiDB-lite"/>
    </source>
</evidence>
<feature type="domain" description="Protein kinase" evidence="6">
    <location>
        <begin position="726"/>
        <end position="1043"/>
    </location>
</feature>
<dbReference type="Pfam" id="PF00023">
    <property type="entry name" value="Ank"/>
    <property type="match status" value="1"/>
</dbReference>
<feature type="compositionally biased region" description="Polar residues" evidence="5">
    <location>
        <begin position="673"/>
        <end position="682"/>
    </location>
</feature>
<feature type="region of interest" description="Disordered" evidence="5">
    <location>
        <begin position="980"/>
        <end position="1006"/>
    </location>
</feature>
<dbReference type="SUPFAM" id="SSF56112">
    <property type="entry name" value="Protein kinase-like (PK-like)"/>
    <property type="match status" value="1"/>
</dbReference>
<feature type="repeat" description="ANK" evidence="3">
    <location>
        <begin position="84"/>
        <end position="116"/>
    </location>
</feature>
<feature type="compositionally biased region" description="Polar residues" evidence="5">
    <location>
        <begin position="980"/>
        <end position="996"/>
    </location>
</feature>
<dbReference type="PANTHER" id="PTHR24171:SF10">
    <property type="entry name" value="ANKYRIN REPEAT DOMAIN-CONTAINING PROTEIN 29-LIKE"/>
    <property type="match status" value="1"/>
</dbReference>
<feature type="repeat" description="ANK" evidence="3">
    <location>
        <begin position="51"/>
        <end position="83"/>
    </location>
</feature>
<organism evidence="7 8">
    <name type="scientific">Littorina saxatilis</name>
    <dbReference type="NCBI Taxonomy" id="31220"/>
    <lineage>
        <taxon>Eukaryota</taxon>
        <taxon>Metazoa</taxon>
        <taxon>Spiralia</taxon>
        <taxon>Lophotrochozoa</taxon>
        <taxon>Mollusca</taxon>
        <taxon>Gastropoda</taxon>
        <taxon>Caenogastropoda</taxon>
        <taxon>Littorinimorpha</taxon>
        <taxon>Littorinoidea</taxon>
        <taxon>Littorinidae</taxon>
        <taxon>Littorina</taxon>
    </lineage>
</organism>
<protein>
    <recommendedName>
        <fullName evidence="6">Protein kinase domain-containing protein</fullName>
    </recommendedName>
</protein>
<dbReference type="EMBL" id="JBAMIC010000003">
    <property type="protein sequence ID" value="KAK7109392.1"/>
    <property type="molecule type" value="Genomic_DNA"/>
</dbReference>
<evidence type="ECO:0000259" key="6">
    <source>
        <dbReference type="PROSITE" id="PS50011"/>
    </source>
</evidence>
<feature type="coiled-coil region" evidence="4">
    <location>
        <begin position="388"/>
        <end position="478"/>
    </location>
</feature>
<dbReference type="AlphaFoldDB" id="A0AAN9BPN2"/>
<dbReference type="PROSITE" id="PS50088">
    <property type="entry name" value="ANK_REPEAT"/>
    <property type="match status" value="3"/>
</dbReference>
<dbReference type="Gene3D" id="1.10.510.10">
    <property type="entry name" value="Transferase(Phosphotransferase) domain 1"/>
    <property type="match status" value="1"/>
</dbReference>
<keyword evidence="2 3" id="KW-0040">ANK repeat</keyword>
<dbReference type="PROSITE" id="PS50297">
    <property type="entry name" value="ANK_REP_REGION"/>
    <property type="match status" value="3"/>
</dbReference>
<dbReference type="Gene3D" id="1.25.40.20">
    <property type="entry name" value="Ankyrin repeat-containing domain"/>
    <property type="match status" value="1"/>
</dbReference>